<keyword evidence="2" id="KW-1185">Reference proteome</keyword>
<dbReference type="EMBL" id="JABFAC010000006">
    <property type="protein sequence ID" value="MBA0615998.1"/>
    <property type="molecule type" value="Genomic_DNA"/>
</dbReference>
<feature type="non-terminal residue" evidence="1">
    <location>
        <position position="1"/>
    </location>
</feature>
<protein>
    <submittedName>
        <fullName evidence="1">Uncharacterized protein</fullName>
    </submittedName>
</protein>
<name>A0A7J8RQ63_GOSDV</name>
<evidence type="ECO:0000313" key="2">
    <source>
        <dbReference type="Proteomes" id="UP000593561"/>
    </source>
</evidence>
<dbReference type="AlphaFoldDB" id="A0A7J8RQ63"/>
<comment type="caution">
    <text evidence="1">The sequence shown here is derived from an EMBL/GenBank/DDBJ whole genome shotgun (WGS) entry which is preliminary data.</text>
</comment>
<organism evidence="1 2">
    <name type="scientific">Gossypium davidsonii</name>
    <name type="common">Davidson's cotton</name>
    <name type="synonym">Gossypium klotzschianum subsp. davidsonii</name>
    <dbReference type="NCBI Taxonomy" id="34287"/>
    <lineage>
        <taxon>Eukaryota</taxon>
        <taxon>Viridiplantae</taxon>
        <taxon>Streptophyta</taxon>
        <taxon>Embryophyta</taxon>
        <taxon>Tracheophyta</taxon>
        <taxon>Spermatophyta</taxon>
        <taxon>Magnoliopsida</taxon>
        <taxon>eudicotyledons</taxon>
        <taxon>Gunneridae</taxon>
        <taxon>Pentapetalae</taxon>
        <taxon>rosids</taxon>
        <taxon>malvids</taxon>
        <taxon>Malvales</taxon>
        <taxon>Malvaceae</taxon>
        <taxon>Malvoideae</taxon>
        <taxon>Gossypium</taxon>
    </lineage>
</organism>
<proteinExistence type="predicted"/>
<sequence length="59" mass="6941">MQRVYHHFGGRAVTIETRDTFLESGNDSTKVGRIRYARAYIIEMIKSYLMPDLSRNLVY</sequence>
<reference evidence="1 2" key="1">
    <citation type="journal article" date="2019" name="Genome Biol. Evol.">
        <title>Insights into the evolution of the New World diploid cottons (Gossypium, subgenus Houzingenia) based on genome sequencing.</title>
        <authorList>
            <person name="Grover C.E."/>
            <person name="Arick M.A. 2nd"/>
            <person name="Thrash A."/>
            <person name="Conover J.L."/>
            <person name="Sanders W.S."/>
            <person name="Peterson D.G."/>
            <person name="Frelichowski J.E."/>
            <person name="Scheffler J.A."/>
            <person name="Scheffler B.E."/>
            <person name="Wendel J.F."/>
        </authorList>
    </citation>
    <scope>NUCLEOTIDE SEQUENCE [LARGE SCALE GENOMIC DNA]</scope>
    <source>
        <strain evidence="1">27</strain>
        <tissue evidence="1">Leaf</tissue>
    </source>
</reference>
<dbReference type="Proteomes" id="UP000593561">
    <property type="component" value="Unassembled WGS sequence"/>
</dbReference>
<gene>
    <name evidence="1" type="ORF">Godav_016091</name>
</gene>
<evidence type="ECO:0000313" key="1">
    <source>
        <dbReference type="EMBL" id="MBA0615998.1"/>
    </source>
</evidence>
<accession>A0A7J8RQ63</accession>